<dbReference type="PROSITE" id="PS51257">
    <property type="entry name" value="PROKAR_LIPOPROTEIN"/>
    <property type="match status" value="1"/>
</dbReference>
<feature type="signal peptide" evidence="1">
    <location>
        <begin position="1"/>
        <end position="22"/>
    </location>
</feature>
<keyword evidence="3" id="KW-1185">Reference proteome</keyword>
<reference evidence="3" key="1">
    <citation type="journal article" date="2019" name="Int. J. Syst. Evol. Microbiol.">
        <title>The Global Catalogue of Microorganisms (GCM) 10K type strain sequencing project: providing services to taxonomists for standard genome sequencing and annotation.</title>
        <authorList>
            <consortium name="The Broad Institute Genomics Platform"/>
            <consortium name="The Broad Institute Genome Sequencing Center for Infectious Disease"/>
            <person name="Wu L."/>
            <person name="Ma J."/>
        </authorList>
    </citation>
    <scope>NUCLEOTIDE SEQUENCE [LARGE SCALE GENOMIC DNA]</scope>
    <source>
        <strain evidence="3">JCM 17630</strain>
    </source>
</reference>
<comment type="caution">
    <text evidence="2">The sequence shown here is derived from an EMBL/GenBank/DDBJ whole genome shotgun (WGS) entry which is preliminary data.</text>
</comment>
<keyword evidence="1" id="KW-0732">Signal</keyword>
<dbReference type="EMBL" id="BAABCA010000001">
    <property type="protein sequence ID" value="GAA4231598.1"/>
    <property type="molecule type" value="Genomic_DNA"/>
</dbReference>
<feature type="chain" id="PRO_5046106838" evidence="1">
    <location>
        <begin position="23"/>
        <end position="145"/>
    </location>
</feature>
<dbReference type="RefSeq" id="WP_344786434.1">
    <property type="nucleotide sequence ID" value="NZ_BAABCA010000001.1"/>
</dbReference>
<evidence type="ECO:0000256" key="1">
    <source>
        <dbReference type="SAM" id="SignalP"/>
    </source>
</evidence>
<accession>A0ABP8C0K8</accession>
<sequence>MKKIIKYISVLAIIAISSCSSVDDKDIATLDTVSVYSITNITGTNAVLSMSVYRDNPLLIEYLNATTVKSYETNTYVDNSDDTTYAVSFNKVKVTEQESGTDFIEEISYVIDADVALGTGTLTITNSDLSEEVYTISIAKQNRFI</sequence>
<evidence type="ECO:0000313" key="3">
    <source>
        <dbReference type="Proteomes" id="UP001501496"/>
    </source>
</evidence>
<proteinExistence type="predicted"/>
<evidence type="ECO:0000313" key="2">
    <source>
        <dbReference type="EMBL" id="GAA4231598.1"/>
    </source>
</evidence>
<name>A0ABP8C0K8_9FLAO</name>
<dbReference type="Proteomes" id="UP001501496">
    <property type="component" value="Unassembled WGS sequence"/>
</dbReference>
<gene>
    <name evidence="2" type="ORF">GCM10022291_04420</name>
</gene>
<organism evidence="2 3">
    <name type="scientific">Postechiella marina</name>
    <dbReference type="NCBI Taxonomy" id="943941"/>
    <lineage>
        <taxon>Bacteria</taxon>
        <taxon>Pseudomonadati</taxon>
        <taxon>Bacteroidota</taxon>
        <taxon>Flavobacteriia</taxon>
        <taxon>Flavobacteriales</taxon>
        <taxon>Flavobacteriaceae</taxon>
        <taxon>Postechiella</taxon>
    </lineage>
</organism>
<protein>
    <submittedName>
        <fullName evidence="2">Uncharacterized protein</fullName>
    </submittedName>
</protein>